<proteinExistence type="predicted"/>
<organism evidence="1">
    <name type="scientific">Acerihabitans sp. KWT182</name>
    <dbReference type="NCBI Taxonomy" id="3157919"/>
    <lineage>
        <taxon>Bacteria</taxon>
        <taxon>Pseudomonadati</taxon>
        <taxon>Pseudomonadota</taxon>
        <taxon>Gammaproteobacteria</taxon>
        <taxon>Enterobacterales</taxon>
        <taxon>Pectobacteriaceae</taxon>
        <taxon>Acerihabitans</taxon>
    </lineage>
</organism>
<dbReference type="AlphaFoldDB" id="A0AAU7QBD8"/>
<gene>
    <name evidence="1" type="ORF">ABK905_02920</name>
</gene>
<dbReference type="EMBL" id="CP157947">
    <property type="protein sequence ID" value="XBS70243.1"/>
    <property type="molecule type" value="Genomic_DNA"/>
</dbReference>
<name>A0AAU7QBD8_9GAMM</name>
<reference evidence="1" key="1">
    <citation type="submission" date="2024-06" db="EMBL/GenBank/DDBJ databases">
        <authorList>
            <person name="Coelho C."/>
            <person name="Bento M."/>
            <person name="Garcia E."/>
            <person name="Camelo A."/>
            <person name="Brandao I."/>
            <person name="Espirito Santo C."/>
            <person name="Trovao J."/>
            <person name="Verissimo A."/>
            <person name="Costa J."/>
            <person name="Tiago I."/>
        </authorList>
    </citation>
    <scope>NUCLEOTIDE SEQUENCE</scope>
    <source>
        <strain evidence="1">KWT182</strain>
    </source>
</reference>
<evidence type="ECO:0000313" key="1">
    <source>
        <dbReference type="EMBL" id="XBS70243.1"/>
    </source>
</evidence>
<accession>A0AAU7QBD8</accession>
<sequence length="85" mass="9100">MADSVVIARNLTESKAGPQANVKALNPDVVAMISMVVNPPADVAELRADLLQPNKETLLAIHNLETGREVTRVNSVGDLKRGLGW</sequence>
<protein>
    <submittedName>
        <fullName evidence="1">Type II toxin-antitoxin system antitoxin, RelB/DinJ family</fullName>
    </submittedName>
</protein>